<evidence type="ECO:0000256" key="9">
    <source>
        <dbReference type="ARBA" id="ARBA00023136"/>
    </source>
</evidence>
<gene>
    <name evidence="10" type="ORF">CJOHNSTONI_LOCUS1754</name>
</gene>
<evidence type="ECO:0000256" key="2">
    <source>
        <dbReference type="ARBA" id="ARBA00010917"/>
    </source>
</evidence>
<reference evidence="10" key="1">
    <citation type="submission" date="2021-09" db="EMBL/GenBank/DDBJ databases">
        <authorList>
            <consortium name="Pathogen Informatics"/>
        </authorList>
    </citation>
    <scope>NUCLEOTIDE SEQUENCE</scope>
</reference>
<dbReference type="EMBL" id="CAKAEH010000556">
    <property type="protein sequence ID" value="CAG9531345.1"/>
    <property type="molecule type" value="Genomic_DNA"/>
</dbReference>
<evidence type="ECO:0000313" key="11">
    <source>
        <dbReference type="Proteomes" id="UP000746747"/>
    </source>
</evidence>
<keyword evidence="4" id="KW-0812">Transmembrane</keyword>
<accession>A0A8J2LNE6</accession>
<evidence type="ECO:0000256" key="4">
    <source>
        <dbReference type="ARBA" id="ARBA00022692"/>
    </source>
</evidence>
<keyword evidence="9" id="KW-0472">Membrane</keyword>
<evidence type="ECO:0000256" key="7">
    <source>
        <dbReference type="ARBA" id="ARBA00022989"/>
    </source>
</evidence>
<keyword evidence="6" id="KW-0653">Protein transport</keyword>
<keyword evidence="5" id="KW-1000">Mitochondrion outer membrane</keyword>
<keyword evidence="11" id="KW-1185">Reference proteome</keyword>
<organism evidence="10 11">
    <name type="scientific">Cercopithifilaria johnstoni</name>
    <dbReference type="NCBI Taxonomy" id="2874296"/>
    <lineage>
        <taxon>Eukaryota</taxon>
        <taxon>Metazoa</taxon>
        <taxon>Ecdysozoa</taxon>
        <taxon>Nematoda</taxon>
        <taxon>Chromadorea</taxon>
        <taxon>Rhabditida</taxon>
        <taxon>Spirurina</taxon>
        <taxon>Spiruromorpha</taxon>
        <taxon>Filarioidea</taxon>
        <taxon>Onchocercidae</taxon>
        <taxon>Cercopithifilaria</taxon>
    </lineage>
</organism>
<dbReference type="GO" id="GO:0005742">
    <property type="term" value="C:mitochondrial outer membrane translocase complex"/>
    <property type="evidence" value="ECO:0007669"/>
    <property type="project" value="InterPro"/>
</dbReference>
<dbReference type="InterPro" id="IPR012621">
    <property type="entry name" value="Tom7"/>
</dbReference>
<sequence>MSQRFQAKISWFHGFLSFLEDYCSHKDVFKNAGGSILKAGVNVICESYKELETMKLSSAQQNLIRQMANIFRISVQWGSVPFIVYLGFRHGADPQPSGEIIPLSLTGLFYG</sequence>
<keyword evidence="3" id="KW-0813">Transport</keyword>
<dbReference type="Proteomes" id="UP000746747">
    <property type="component" value="Unassembled WGS sequence"/>
</dbReference>
<evidence type="ECO:0000256" key="1">
    <source>
        <dbReference type="ARBA" id="ARBA00004572"/>
    </source>
</evidence>
<keyword evidence="7" id="KW-1133">Transmembrane helix</keyword>
<evidence type="ECO:0000256" key="5">
    <source>
        <dbReference type="ARBA" id="ARBA00022787"/>
    </source>
</evidence>
<evidence type="ECO:0000313" key="10">
    <source>
        <dbReference type="EMBL" id="CAG9531345.1"/>
    </source>
</evidence>
<evidence type="ECO:0000256" key="8">
    <source>
        <dbReference type="ARBA" id="ARBA00023128"/>
    </source>
</evidence>
<comment type="subcellular location">
    <subcellularLocation>
        <location evidence="1">Mitochondrion outer membrane</location>
        <topology evidence="1">Single-pass membrane protein</topology>
    </subcellularLocation>
</comment>
<comment type="similarity">
    <text evidence="2">Belongs to the Tom7 family.</text>
</comment>
<comment type="caution">
    <text evidence="10">The sequence shown here is derived from an EMBL/GenBank/DDBJ whole genome shotgun (WGS) entry which is preliminary data.</text>
</comment>
<evidence type="ECO:0008006" key="12">
    <source>
        <dbReference type="Google" id="ProtNLM"/>
    </source>
</evidence>
<dbReference type="AlphaFoldDB" id="A0A8J2LNE6"/>
<evidence type="ECO:0000256" key="6">
    <source>
        <dbReference type="ARBA" id="ARBA00022927"/>
    </source>
</evidence>
<dbReference type="OrthoDB" id="284357at2759"/>
<keyword evidence="8" id="KW-0496">Mitochondrion</keyword>
<protein>
    <recommendedName>
        <fullName evidence="12">Mitochondrial import receptor subunit TOM7 homolog</fullName>
    </recommendedName>
</protein>
<name>A0A8J2LNE6_9BILA</name>
<dbReference type="GO" id="GO:0030150">
    <property type="term" value="P:protein import into mitochondrial matrix"/>
    <property type="evidence" value="ECO:0007669"/>
    <property type="project" value="InterPro"/>
</dbReference>
<evidence type="ECO:0000256" key="3">
    <source>
        <dbReference type="ARBA" id="ARBA00022448"/>
    </source>
</evidence>
<dbReference type="Pfam" id="PF08038">
    <property type="entry name" value="Tom7"/>
    <property type="match status" value="1"/>
</dbReference>
<proteinExistence type="inferred from homology"/>